<reference evidence="5" key="1">
    <citation type="journal article" date="2019" name="bioRxiv">
        <title>The Genome of the Zebra Mussel, Dreissena polymorpha: A Resource for Invasive Species Research.</title>
        <authorList>
            <person name="McCartney M.A."/>
            <person name="Auch B."/>
            <person name="Kono T."/>
            <person name="Mallez S."/>
            <person name="Zhang Y."/>
            <person name="Obille A."/>
            <person name="Becker A."/>
            <person name="Abrahante J.E."/>
            <person name="Garbe J."/>
            <person name="Badalamenti J.P."/>
            <person name="Herman A."/>
            <person name="Mangelson H."/>
            <person name="Liachko I."/>
            <person name="Sullivan S."/>
            <person name="Sone E.D."/>
            <person name="Koren S."/>
            <person name="Silverstein K.A.T."/>
            <person name="Beckman K.B."/>
            <person name="Gohl D.M."/>
        </authorList>
    </citation>
    <scope>NUCLEOTIDE SEQUENCE</scope>
    <source>
        <strain evidence="5">Duluth1</strain>
        <tissue evidence="5">Whole animal</tissue>
    </source>
</reference>
<keyword evidence="6" id="KW-1185">Reference proteome</keyword>
<dbReference type="Pfam" id="PF02017">
    <property type="entry name" value="CIDE-N"/>
    <property type="match status" value="1"/>
</dbReference>
<evidence type="ECO:0000259" key="4">
    <source>
        <dbReference type="PROSITE" id="PS51135"/>
    </source>
</evidence>
<dbReference type="EMBL" id="JAIWYP010000005">
    <property type="protein sequence ID" value="KAH3823044.1"/>
    <property type="molecule type" value="Genomic_DNA"/>
</dbReference>
<proteinExistence type="predicted"/>
<dbReference type="PROSITE" id="PS51135">
    <property type="entry name" value="CIDE_N"/>
    <property type="match status" value="1"/>
</dbReference>
<evidence type="ECO:0000256" key="2">
    <source>
        <dbReference type="PROSITE-ProRule" id="PRU00447"/>
    </source>
</evidence>
<dbReference type="InterPro" id="IPR003508">
    <property type="entry name" value="CIDE-N_dom"/>
</dbReference>
<keyword evidence="1 2" id="KW-0053">Apoptosis</keyword>
<dbReference type="Proteomes" id="UP000828390">
    <property type="component" value="Unassembled WGS sequence"/>
</dbReference>
<dbReference type="SUPFAM" id="SSF54277">
    <property type="entry name" value="CAD &amp; PB1 domains"/>
    <property type="match status" value="1"/>
</dbReference>
<evidence type="ECO:0000256" key="1">
    <source>
        <dbReference type="ARBA" id="ARBA00022703"/>
    </source>
</evidence>
<dbReference type="GO" id="GO:0006915">
    <property type="term" value="P:apoptotic process"/>
    <property type="evidence" value="ECO:0007669"/>
    <property type="project" value="UniProtKB-UniRule"/>
</dbReference>
<name>A0A9D4GTB9_DREPO</name>
<reference evidence="5" key="2">
    <citation type="submission" date="2020-11" db="EMBL/GenBank/DDBJ databases">
        <authorList>
            <person name="McCartney M.A."/>
            <person name="Auch B."/>
            <person name="Kono T."/>
            <person name="Mallez S."/>
            <person name="Becker A."/>
            <person name="Gohl D.M."/>
            <person name="Silverstein K.A.T."/>
            <person name="Koren S."/>
            <person name="Bechman K.B."/>
            <person name="Herman A."/>
            <person name="Abrahante J.E."/>
            <person name="Garbe J."/>
        </authorList>
    </citation>
    <scope>NUCLEOTIDE SEQUENCE</scope>
    <source>
        <strain evidence="5">Duluth1</strain>
        <tissue evidence="5">Whole animal</tissue>
    </source>
</reference>
<dbReference type="Gene3D" id="3.10.20.10">
    <property type="match status" value="1"/>
</dbReference>
<comment type="caution">
    <text evidence="5">The sequence shown here is derived from an EMBL/GenBank/DDBJ whole genome shotgun (WGS) entry which is preliminary data.</text>
</comment>
<feature type="domain" description="CIDE-N" evidence="4">
    <location>
        <begin position="1"/>
        <end position="67"/>
    </location>
</feature>
<evidence type="ECO:0000313" key="5">
    <source>
        <dbReference type="EMBL" id="KAH3823044.1"/>
    </source>
</evidence>
<protein>
    <recommendedName>
        <fullName evidence="4">CIDE-N domain-containing protein</fullName>
    </recommendedName>
</protein>
<sequence length="90" mass="9968">MIASRFPSYVLCCLFILIGTEKFGYTCSTECMIVIEKDGTEVDGEYLDHVNLNEVLMLLKAGEKWGPCISTSGRESSSGNLCYLDPFSVQ</sequence>
<gene>
    <name evidence="5" type="ORF">DPMN_124839</name>
</gene>
<feature type="chain" id="PRO_5039644945" description="CIDE-N domain-containing protein" evidence="3">
    <location>
        <begin position="29"/>
        <end position="90"/>
    </location>
</feature>
<keyword evidence="3" id="KW-0732">Signal</keyword>
<accession>A0A9D4GTB9</accession>
<organism evidence="5 6">
    <name type="scientific">Dreissena polymorpha</name>
    <name type="common">Zebra mussel</name>
    <name type="synonym">Mytilus polymorpha</name>
    <dbReference type="NCBI Taxonomy" id="45954"/>
    <lineage>
        <taxon>Eukaryota</taxon>
        <taxon>Metazoa</taxon>
        <taxon>Spiralia</taxon>
        <taxon>Lophotrochozoa</taxon>
        <taxon>Mollusca</taxon>
        <taxon>Bivalvia</taxon>
        <taxon>Autobranchia</taxon>
        <taxon>Heteroconchia</taxon>
        <taxon>Euheterodonta</taxon>
        <taxon>Imparidentia</taxon>
        <taxon>Neoheterodontei</taxon>
        <taxon>Myida</taxon>
        <taxon>Dreissenoidea</taxon>
        <taxon>Dreissenidae</taxon>
        <taxon>Dreissena</taxon>
    </lineage>
</organism>
<evidence type="ECO:0000256" key="3">
    <source>
        <dbReference type="SAM" id="SignalP"/>
    </source>
</evidence>
<evidence type="ECO:0000313" key="6">
    <source>
        <dbReference type="Proteomes" id="UP000828390"/>
    </source>
</evidence>
<feature type="signal peptide" evidence="3">
    <location>
        <begin position="1"/>
        <end position="28"/>
    </location>
</feature>
<dbReference type="AlphaFoldDB" id="A0A9D4GTB9"/>